<dbReference type="STRING" id="469383.Cwoe_2614"/>
<organism evidence="1 2">
    <name type="scientific">Conexibacter woesei (strain DSM 14684 / CCUG 47730 / CIP 108061 / JCM 11494 / NBRC 100937 / ID131577)</name>
    <dbReference type="NCBI Taxonomy" id="469383"/>
    <lineage>
        <taxon>Bacteria</taxon>
        <taxon>Bacillati</taxon>
        <taxon>Actinomycetota</taxon>
        <taxon>Thermoleophilia</taxon>
        <taxon>Solirubrobacterales</taxon>
        <taxon>Conexibacteraceae</taxon>
        <taxon>Conexibacter</taxon>
    </lineage>
</organism>
<proteinExistence type="predicted"/>
<dbReference type="AlphaFoldDB" id="D3F8R9"/>
<evidence type="ECO:0000313" key="1">
    <source>
        <dbReference type="EMBL" id="ADB51033.1"/>
    </source>
</evidence>
<sequence>MALLEHIIATDASALEEISRWLRDGSCEPAAVHLDAAARTLTLPFEQEWRGEPAAGPPRRHLRRTWLYDEYELPHLAGRLLVHGATTARARDVPAGAVTLAGVAHVPAIGGVRVDYGDGGWLEVAADALLVELEVSDRVGTLMRNRVGRLIPFSSTFEARGRAPG</sequence>
<accession>D3F8R9</accession>
<reference evidence="2" key="2">
    <citation type="submission" date="2010-01" db="EMBL/GenBank/DDBJ databases">
        <title>The complete genome of Conexibacter woesei DSM 14684.</title>
        <authorList>
            <consortium name="US DOE Joint Genome Institute (JGI-PGF)"/>
            <person name="Lucas S."/>
            <person name="Copeland A."/>
            <person name="Lapidus A."/>
            <person name="Glavina del Rio T."/>
            <person name="Dalin E."/>
            <person name="Tice H."/>
            <person name="Bruce D."/>
            <person name="Goodwin L."/>
            <person name="Pitluck S."/>
            <person name="Kyrpides N."/>
            <person name="Mavromatis K."/>
            <person name="Ivanova N."/>
            <person name="Mikhailova N."/>
            <person name="Chertkov O."/>
            <person name="Brettin T."/>
            <person name="Detter J.C."/>
            <person name="Han C."/>
            <person name="Larimer F."/>
            <person name="Land M."/>
            <person name="Hauser L."/>
            <person name="Markowitz V."/>
            <person name="Cheng J.-F."/>
            <person name="Hugenholtz P."/>
            <person name="Woyke T."/>
            <person name="Wu D."/>
            <person name="Pukall R."/>
            <person name="Steenblock K."/>
            <person name="Schneider S."/>
            <person name="Klenk H.-P."/>
            <person name="Eisen J.A."/>
        </authorList>
    </citation>
    <scope>NUCLEOTIDE SEQUENCE [LARGE SCALE GENOMIC DNA]</scope>
    <source>
        <strain evidence="2">DSM 14684 / CIP 108061 / JCM 11494 / NBRC 100937 / ID131577</strain>
    </source>
</reference>
<evidence type="ECO:0000313" key="2">
    <source>
        <dbReference type="Proteomes" id="UP000008229"/>
    </source>
</evidence>
<dbReference type="RefSeq" id="WP_012934084.1">
    <property type="nucleotide sequence ID" value="NC_013739.1"/>
</dbReference>
<gene>
    <name evidence="1" type="ordered locus">Cwoe_2614</name>
</gene>
<dbReference type="Proteomes" id="UP000008229">
    <property type="component" value="Chromosome"/>
</dbReference>
<reference evidence="1 2" key="1">
    <citation type="journal article" date="2010" name="Stand. Genomic Sci.">
        <title>Complete genome sequence of Conexibacter woesei type strain (ID131577).</title>
        <authorList>
            <person name="Pukall R."/>
            <person name="Lapidus A."/>
            <person name="Glavina Del Rio T."/>
            <person name="Copeland A."/>
            <person name="Tice H."/>
            <person name="Cheng J.-F."/>
            <person name="Lucas S."/>
            <person name="Chen F."/>
            <person name="Nolan M."/>
            <person name="Bruce D."/>
            <person name="Goodwin L."/>
            <person name="Pitluck S."/>
            <person name="Mavromatis K."/>
            <person name="Ivanova N."/>
            <person name="Ovchinnikova G."/>
            <person name="Pati A."/>
            <person name="Chen A."/>
            <person name="Palaniappan K."/>
            <person name="Land M."/>
            <person name="Hauser L."/>
            <person name="Chang Y.-J."/>
            <person name="Jeffries C.D."/>
            <person name="Chain P."/>
            <person name="Meincke L."/>
            <person name="Sims D."/>
            <person name="Brettin T."/>
            <person name="Detter J.C."/>
            <person name="Rohde M."/>
            <person name="Goeker M."/>
            <person name="Bristow J."/>
            <person name="Eisen J.A."/>
            <person name="Markowitz V."/>
            <person name="Kyrpides N.C."/>
            <person name="Klenk H.-P."/>
            <person name="Hugenholtz P."/>
        </authorList>
    </citation>
    <scope>NUCLEOTIDE SEQUENCE [LARGE SCALE GENOMIC DNA]</scope>
    <source>
        <strain evidence="2">DSM 14684 / CIP 108061 / JCM 11494 / NBRC 100937 / ID131577</strain>
    </source>
</reference>
<name>D3F8R9_CONWI</name>
<dbReference type="KEGG" id="cwo:Cwoe_2614"/>
<dbReference type="EMBL" id="CP001854">
    <property type="protein sequence ID" value="ADB51033.1"/>
    <property type="molecule type" value="Genomic_DNA"/>
</dbReference>
<protein>
    <submittedName>
        <fullName evidence="1">Uncharacterized protein</fullName>
    </submittedName>
</protein>
<dbReference type="HOGENOM" id="CLU_1608056_0_0_11"/>
<keyword evidence="2" id="KW-1185">Reference proteome</keyword>